<dbReference type="GO" id="GO:0006508">
    <property type="term" value="P:proteolysis"/>
    <property type="evidence" value="ECO:0007669"/>
    <property type="project" value="UniProtKB-KW"/>
</dbReference>
<protein>
    <submittedName>
        <fullName evidence="9">LysM peptidoglycan-binding domain-containing protein</fullName>
    </submittedName>
</protein>
<comment type="similarity">
    <text evidence="1">Belongs to the peptidase C40 family.</text>
</comment>
<evidence type="ECO:0000256" key="3">
    <source>
        <dbReference type="ARBA" id="ARBA00022729"/>
    </source>
</evidence>
<keyword evidence="9" id="KW-0614">Plasmid</keyword>
<dbReference type="CDD" id="cd00118">
    <property type="entry name" value="LysM"/>
    <property type="match status" value="2"/>
</dbReference>
<dbReference type="Pfam" id="PF00877">
    <property type="entry name" value="NLPC_P60"/>
    <property type="match status" value="1"/>
</dbReference>
<name>A0A6G7BAG6_9LACO</name>
<dbReference type="EMBL" id="CP049229">
    <property type="protein sequence ID" value="QIH24483.1"/>
    <property type="molecule type" value="Genomic_DNA"/>
</dbReference>
<dbReference type="Gene3D" id="3.90.1720.10">
    <property type="entry name" value="endopeptidase domain like (from Nostoc punctiforme)"/>
    <property type="match status" value="1"/>
</dbReference>
<evidence type="ECO:0000256" key="1">
    <source>
        <dbReference type="ARBA" id="ARBA00007074"/>
    </source>
</evidence>
<evidence type="ECO:0000256" key="2">
    <source>
        <dbReference type="ARBA" id="ARBA00022670"/>
    </source>
</evidence>
<evidence type="ECO:0000313" key="9">
    <source>
        <dbReference type="EMBL" id="QIH24483.1"/>
    </source>
</evidence>
<dbReference type="InterPro" id="IPR018392">
    <property type="entry name" value="LysM"/>
</dbReference>
<evidence type="ECO:0000259" key="8">
    <source>
        <dbReference type="PROSITE" id="PS51935"/>
    </source>
</evidence>
<dbReference type="GO" id="GO:0008234">
    <property type="term" value="F:cysteine-type peptidase activity"/>
    <property type="evidence" value="ECO:0007669"/>
    <property type="project" value="UniProtKB-KW"/>
</dbReference>
<dbReference type="Proteomes" id="UP000501676">
    <property type="component" value="Plasmid pC0210C1"/>
</dbReference>
<feature type="domain" description="LysM" evidence="7">
    <location>
        <begin position="50"/>
        <end position="94"/>
    </location>
</feature>
<geneLocation type="plasmid" evidence="10">
    <name>pc0210c1</name>
</geneLocation>
<reference evidence="9 10" key="1">
    <citation type="submission" date="2020-02" db="EMBL/GenBank/DDBJ databases">
        <title>Complete genome sequences of six Lactobacillus iners strains isolated from the human vagina.</title>
        <authorList>
            <person name="France M.T."/>
            <person name="Rutt L."/>
            <person name="Narina S."/>
            <person name="Arbaugh S."/>
            <person name="Humphrys M.S."/>
            <person name="Ma B."/>
            <person name="Hayward M.R."/>
            <person name="Relman D."/>
            <person name="Kwon D.S."/>
            <person name="Ravel J."/>
        </authorList>
    </citation>
    <scope>NUCLEOTIDE SEQUENCE [LARGE SCALE GENOMIC DNA]</scope>
    <source>
        <strain evidence="9 10">C0210C1</strain>
        <plasmid evidence="10">pc0210c1</plasmid>
    </source>
</reference>
<dbReference type="InterPro" id="IPR038765">
    <property type="entry name" value="Papain-like_cys_pep_sf"/>
</dbReference>
<sequence>MLFLFEINLYYRKRGKTLTINTTSILKLASAFLTGGSIVACSNNIAEASTKITVKEGQSLNSIAIDNHIDTNTLAKENGLTVNSTIHPNQILTISDDKKDNYYTVKAGDTVSEIATSRNLDTNTVLKLNGLTWKHSTIYVGQKLKLFENSDTNASTQQNRIVNTPTSSQNTSLHIQDYNIANKAVNLATQLSQQGIPYVWGGESTKGMDCSGLVKYIYERLGYNLPHNTVMQEKYVTKINTPSPQQVINTAHPGDLLFWGQQGASYHVAIYIGNGKYVQAPTYGQNVSVSNVYSFCPNFIGILK</sequence>
<keyword evidence="2" id="KW-0645">Protease</keyword>
<dbReference type="InterPro" id="IPR000064">
    <property type="entry name" value="NLP_P60_dom"/>
</dbReference>
<dbReference type="PANTHER" id="PTHR47053">
    <property type="entry name" value="MUREIN DD-ENDOPEPTIDASE MEPH-RELATED"/>
    <property type="match status" value="1"/>
</dbReference>
<dbReference type="InterPro" id="IPR036779">
    <property type="entry name" value="LysM_dom_sf"/>
</dbReference>
<dbReference type="InterPro" id="IPR051202">
    <property type="entry name" value="Peptidase_C40"/>
</dbReference>
<dbReference type="PANTHER" id="PTHR47053:SF1">
    <property type="entry name" value="MUREIN DD-ENDOPEPTIDASE MEPH-RELATED"/>
    <property type="match status" value="1"/>
</dbReference>
<evidence type="ECO:0000259" key="7">
    <source>
        <dbReference type="PROSITE" id="PS51782"/>
    </source>
</evidence>
<feature type="domain" description="NlpC/P60" evidence="8">
    <location>
        <begin position="180"/>
        <end position="304"/>
    </location>
</feature>
<dbReference type="SUPFAM" id="SSF54001">
    <property type="entry name" value="Cysteine proteinases"/>
    <property type="match status" value="1"/>
</dbReference>
<organism evidence="9 10">
    <name type="scientific">Lactobacillus iners</name>
    <dbReference type="NCBI Taxonomy" id="147802"/>
    <lineage>
        <taxon>Bacteria</taxon>
        <taxon>Bacillati</taxon>
        <taxon>Bacillota</taxon>
        <taxon>Bacilli</taxon>
        <taxon>Lactobacillales</taxon>
        <taxon>Lactobacillaceae</taxon>
        <taxon>Lactobacillus</taxon>
    </lineage>
</organism>
<gene>
    <name evidence="9" type="ORF">G6Z83_07115</name>
</gene>
<dbReference type="Pfam" id="PF01476">
    <property type="entry name" value="LysM"/>
    <property type="match status" value="2"/>
</dbReference>
<dbReference type="SMART" id="SM00257">
    <property type="entry name" value="LysM"/>
    <property type="match status" value="2"/>
</dbReference>
<dbReference type="AlphaFoldDB" id="A0A6G7BAG6"/>
<accession>A0A6G7BAG6</accession>
<keyword evidence="4" id="KW-0677">Repeat</keyword>
<keyword evidence="6" id="KW-0788">Thiol protease</keyword>
<evidence type="ECO:0000256" key="5">
    <source>
        <dbReference type="ARBA" id="ARBA00022801"/>
    </source>
</evidence>
<evidence type="ECO:0000313" key="10">
    <source>
        <dbReference type="Proteomes" id="UP000501676"/>
    </source>
</evidence>
<evidence type="ECO:0000256" key="6">
    <source>
        <dbReference type="ARBA" id="ARBA00022807"/>
    </source>
</evidence>
<dbReference type="SUPFAM" id="SSF54106">
    <property type="entry name" value="LysM domain"/>
    <property type="match status" value="2"/>
</dbReference>
<keyword evidence="3" id="KW-0732">Signal</keyword>
<dbReference type="PROSITE" id="PS51935">
    <property type="entry name" value="NLPC_P60"/>
    <property type="match status" value="1"/>
</dbReference>
<dbReference type="Gene3D" id="3.10.350.10">
    <property type="entry name" value="LysM domain"/>
    <property type="match status" value="2"/>
</dbReference>
<evidence type="ECO:0000256" key="4">
    <source>
        <dbReference type="ARBA" id="ARBA00022737"/>
    </source>
</evidence>
<dbReference type="PROSITE" id="PS51782">
    <property type="entry name" value="LYSM"/>
    <property type="match status" value="2"/>
</dbReference>
<proteinExistence type="inferred from homology"/>
<feature type="domain" description="LysM" evidence="7">
    <location>
        <begin position="101"/>
        <end position="146"/>
    </location>
</feature>
<keyword evidence="5" id="KW-0378">Hydrolase</keyword>